<protein>
    <recommendedName>
        <fullName evidence="2 5">Cell shape-determining protein MreC</fullName>
    </recommendedName>
    <alternativeName>
        <fullName evidence="4 5">Cell shape protein MreC</fullName>
    </alternativeName>
</protein>
<gene>
    <name evidence="7" type="ORF">P409_14470</name>
</gene>
<dbReference type="Gene3D" id="2.40.10.350">
    <property type="entry name" value="Rod shape-determining protein MreC, domain 2"/>
    <property type="match status" value="1"/>
</dbReference>
<dbReference type="InterPro" id="IPR007221">
    <property type="entry name" value="MreC"/>
</dbReference>
<name>A0A0A0D6F7_9PROT</name>
<comment type="similarity">
    <text evidence="1 5">Belongs to the MreC family.</text>
</comment>
<dbReference type="OrthoDB" id="8478127at2"/>
<dbReference type="NCBIfam" id="TIGR00219">
    <property type="entry name" value="mreC"/>
    <property type="match status" value="1"/>
</dbReference>
<proteinExistence type="inferred from homology"/>
<comment type="caution">
    <text evidence="7">The sequence shown here is derived from an EMBL/GenBank/DDBJ whole genome shotgun (WGS) entry which is preliminary data.</text>
</comment>
<keyword evidence="3 5" id="KW-0133">Cell shape</keyword>
<dbReference type="Proteomes" id="UP000029995">
    <property type="component" value="Unassembled WGS sequence"/>
</dbReference>
<dbReference type="InterPro" id="IPR042175">
    <property type="entry name" value="Cell/Rod_MreC_2"/>
</dbReference>
<dbReference type="GO" id="GO:0005886">
    <property type="term" value="C:plasma membrane"/>
    <property type="evidence" value="ECO:0007669"/>
    <property type="project" value="TreeGrafter"/>
</dbReference>
<dbReference type="AlphaFoldDB" id="A0A0A0D6F7"/>
<evidence type="ECO:0000256" key="5">
    <source>
        <dbReference type="PIRNR" id="PIRNR038471"/>
    </source>
</evidence>
<reference evidence="7 8" key="1">
    <citation type="submission" date="2014-01" db="EMBL/GenBank/DDBJ databases">
        <title>Genome sequence determination for a cystic fibrosis isolate, Inquilinus limosus.</title>
        <authorList>
            <person name="Pino M."/>
            <person name="Di Conza J."/>
            <person name="Gutkind G."/>
        </authorList>
    </citation>
    <scope>NUCLEOTIDE SEQUENCE [LARGE SCALE GENOMIC DNA]</scope>
    <source>
        <strain evidence="7 8">MP06</strain>
    </source>
</reference>
<accession>A0A0A0D6F7</accession>
<dbReference type="PANTHER" id="PTHR34138:SF1">
    <property type="entry name" value="CELL SHAPE-DETERMINING PROTEIN MREC"/>
    <property type="match status" value="1"/>
</dbReference>
<dbReference type="InterPro" id="IPR042177">
    <property type="entry name" value="Cell/Rod_1"/>
</dbReference>
<evidence type="ECO:0000256" key="1">
    <source>
        <dbReference type="ARBA" id="ARBA00009369"/>
    </source>
</evidence>
<dbReference type="EMBL" id="JANX01000159">
    <property type="protein sequence ID" value="KGM33675.1"/>
    <property type="molecule type" value="Genomic_DNA"/>
</dbReference>
<dbReference type="InterPro" id="IPR055342">
    <property type="entry name" value="MreC_beta-barrel_core"/>
</dbReference>
<dbReference type="GO" id="GO:0008360">
    <property type="term" value="P:regulation of cell shape"/>
    <property type="evidence" value="ECO:0007669"/>
    <property type="project" value="UniProtKB-KW"/>
</dbReference>
<dbReference type="Gene3D" id="2.40.10.340">
    <property type="entry name" value="Rod shape-determining protein MreC, domain 1"/>
    <property type="match status" value="1"/>
</dbReference>
<evidence type="ECO:0000256" key="4">
    <source>
        <dbReference type="ARBA" id="ARBA00032089"/>
    </source>
</evidence>
<evidence type="ECO:0000313" key="7">
    <source>
        <dbReference type="EMBL" id="KGM33675.1"/>
    </source>
</evidence>
<evidence type="ECO:0000259" key="6">
    <source>
        <dbReference type="Pfam" id="PF04085"/>
    </source>
</evidence>
<dbReference type="RefSeq" id="WP_034837898.1">
    <property type="nucleotide sequence ID" value="NZ_JANX01000159.1"/>
</dbReference>
<evidence type="ECO:0000256" key="2">
    <source>
        <dbReference type="ARBA" id="ARBA00013855"/>
    </source>
</evidence>
<organism evidence="7 8">
    <name type="scientific">Inquilinus limosus MP06</name>
    <dbReference type="NCBI Taxonomy" id="1398085"/>
    <lineage>
        <taxon>Bacteria</taxon>
        <taxon>Pseudomonadati</taxon>
        <taxon>Pseudomonadota</taxon>
        <taxon>Alphaproteobacteria</taxon>
        <taxon>Rhodospirillales</taxon>
        <taxon>Rhodospirillaceae</taxon>
        <taxon>Inquilinus</taxon>
    </lineage>
</organism>
<comment type="function">
    <text evidence="5">Involved in formation and maintenance of cell shape.</text>
</comment>
<evidence type="ECO:0000313" key="8">
    <source>
        <dbReference type="Proteomes" id="UP000029995"/>
    </source>
</evidence>
<evidence type="ECO:0000256" key="3">
    <source>
        <dbReference type="ARBA" id="ARBA00022960"/>
    </source>
</evidence>
<feature type="domain" description="Rod shape-determining protein MreC beta-barrel core" evidence="6">
    <location>
        <begin position="131"/>
        <end position="270"/>
    </location>
</feature>
<dbReference type="PANTHER" id="PTHR34138">
    <property type="entry name" value="CELL SHAPE-DETERMINING PROTEIN MREC"/>
    <property type="match status" value="1"/>
</dbReference>
<dbReference type="PIRSF" id="PIRSF038471">
    <property type="entry name" value="MreC"/>
    <property type="match status" value="1"/>
</dbReference>
<sequence>MQRSRPAVRIAAVRAVAHRFSFGLLLFAAVSLLMVGKIDAVLLDGVRARVVDAVAPILDAMSRPAASVARLVTEVQSLSDIRGENARLRQELSTLRQYQDVAFRLEAENLTLRNLLNYTPDSAHSFLTARVVADNGGAFVRSLTINLGSVNGIRDGQAVLGGRGLIGRIVETGDHSARVLLITDLNARIPVTIERTQQRAVVGGDNTDRPRLLYLPPDASIRIGDRIVTSGAGGMFPAGLPVGVVAAAQDATIRIQPIEPLEAIPYVKVVDFRTLDPGMAMQPVPGFAQ</sequence>
<dbReference type="Pfam" id="PF04085">
    <property type="entry name" value="MreC"/>
    <property type="match status" value="1"/>
</dbReference>